<dbReference type="InterPro" id="IPR038717">
    <property type="entry name" value="Tc1-like_DDE_dom"/>
</dbReference>
<dbReference type="InterPro" id="IPR036397">
    <property type="entry name" value="RNaseH_sf"/>
</dbReference>
<accession>A0AAV9VMU1</accession>
<dbReference type="GO" id="GO:0003676">
    <property type="term" value="F:nucleic acid binding"/>
    <property type="evidence" value="ECO:0007669"/>
    <property type="project" value="InterPro"/>
</dbReference>
<sequence length="363" mass="41833">MPPQTPNKIKKYAHFDTPQKAGMQAIYSYCKANGLPCTYRDVAAFYSCSTAAVHRAITGPPRRHLINETRGHEPIISDKQLEIQTQIFEEEGFEARAITHQGITQDLGVEASRRTIVRSMARIQYHMCIACRVSYLTPQACRRRVEFARVMLEKYPNSEDWRRVRFSDETHFGFGPEDRVYIWRKDGERYQPKCIQHKRNSKDKDYHRLHAWAAIGYNFKSELVFYTTANSNGKMSQAVYIDAILEPIVKPWLEAGQDFVLEEDNDSGHGTGKDSTARRWKNNNGLVSYFNCSQSPDLSPIENAWQSPKSYTRRHPHWDEDSTKALACEGWDSLNQDTINRWIDSIPERLQAVINAGGKMTAY</sequence>
<dbReference type="Proteomes" id="UP001373714">
    <property type="component" value="Unassembled WGS sequence"/>
</dbReference>
<keyword evidence="3" id="KW-1185">Reference proteome</keyword>
<reference evidence="2 3" key="1">
    <citation type="submission" date="2019-10" db="EMBL/GenBank/DDBJ databases">
        <authorList>
            <person name="Palmer J.M."/>
        </authorList>
    </citation>
    <scope>NUCLEOTIDE SEQUENCE [LARGE SCALE GENOMIC DNA]</scope>
    <source>
        <strain evidence="2 3">TWF730</strain>
    </source>
</reference>
<dbReference type="Pfam" id="PF13358">
    <property type="entry name" value="DDE_3"/>
    <property type="match status" value="1"/>
</dbReference>
<gene>
    <name evidence="2" type="ORF">TWF730_011363</name>
</gene>
<dbReference type="EMBL" id="JAVHNS010000001">
    <property type="protein sequence ID" value="KAK6363297.1"/>
    <property type="molecule type" value="Genomic_DNA"/>
</dbReference>
<dbReference type="AlphaFoldDB" id="A0AAV9VMU1"/>
<feature type="domain" description="Tc1-like transposase DDE" evidence="1">
    <location>
        <begin position="163"/>
        <end position="320"/>
    </location>
</feature>
<dbReference type="Gene3D" id="3.30.420.10">
    <property type="entry name" value="Ribonuclease H-like superfamily/Ribonuclease H"/>
    <property type="match status" value="1"/>
</dbReference>
<organism evidence="2 3">
    <name type="scientific">Orbilia blumenaviensis</name>
    <dbReference type="NCBI Taxonomy" id="1796055"/>
    <lineage>
        <taxon>Eukaryota</taxon>
        <taxon>Fungi</taxon>
        <taxon>Dikarya</taxon>
        <taxon>Ascomycota</taxon>
        <taxon>Pezizomycotina</taxon>
        <taxon>Orbiliomycetes</taxon>
        <taxon>Orbiliales</taxon>
        <taxon>Orbiliaceae</taxon>
        <taxon>Orbilia</taxon>
    </lineage>
</organism>
<comment type="caution">
    <text evidence="2">The sequence shown here is derived from an EMBL/GenBank/DDBJ whole genome shotgun (WGS) entry which is preliminary data.</text>
</comment>
<protein>
    <recommendedName>
        <fullName evidence="1">Tc1-like transposase DDE domain-containing protein</fullName>
    </recommendedName>
</protein>
<evidence type="ECO:0000313" key="3">
    <source>
        <dbReference type="Proteomes" id="UP001373714"/>
    </source>
</evidence>
<evidence type="ECO:0000313" key="2">
    <source>
        <dbReference type="EMBL" id="KAK6363297.1"/>
    </source>
</evidence>
<proteinExistence type="predicted"/>
<evidence type="ECO:0000259" key="1">
    <source>
        <dbReference type="Pfam" id="PF13358"/>
    </source>
</evidence>
<name>A0AAV9VMU1_9PEZI</name>